<accession>A0A1G9WWI8</accession>
<evidence type="ECO:0000256" key="1">
    <source>
        <dbReference type="SAM" id="MobiDB-lite"/>
    </source>
</evidence>
<gene>
    <name evidence="2" type="ORF">SAMN05216244_3643</name>
</gene>
<feature type="compositionally biased region" description="Basic and acidic residues" evidence="1">
    <location>
        <begin position="45"/>
        <end position="73"/>
    </location>
</feature>
<reference evidence="3" key="1">
    <citation type="submission" date="2016-10" db="EMBL/GenBank/DDBJ databases">
        <authorList>
            <person name="Varghese N."/>
            <person name="Submissions S."/>
        </authorList>
    </citation>
    <scope>NUCLEOTIDE SEQUENCE [LARGE SCALE GENOMIC DNA]</scope>
    <source>
        <strain evidence="3">CGMCC 1.6199</strain>
    </source>
</reference>
<feature type="compositionally biased region" description="Basic and acidic residues" evidence="1">
    <location>
        <begin position="1"/>
        <end position="34"/>
    </location>
</feature>
<feature type="region of interest" description="Disordered" evidence="1">
    <location>
        <begin position="1"/>
        <end position="73"/>
    </location>
</feature>
<protein>
    <submittedName>
        <fullName evidence="2">Uncharacterized protein</fullName>
    </submittedName>
</protein>
<dbReference type="OrthoDB" id="2972611at2"/>
<dbReference type="RefSeq" id="WP_074600650.1">
    <property type="nucleotide sequence ID" value="NZ_FNHF01000006.1"/>
</dbReference>
<dbReference type="AlphaFoldDB" id="A0A1G9WWI8"/>
<dbReference type="Proteomes" id="UP000182347">
    <property type="component" value="Unassembled WGS sequence"/>
</dbReference>
<evidence type="ECO:0000313" key="2">
    <source>
        <dbReference type="EMBL" id="SDM88473.1"/>
    </source>
</evidence>
<dbReference type="EMBL" id="FNHF01000006">
    <property type="protein sequence ID" value="SDM88473.1"/>
    <property type="molecule type" value="Genomic_DNA"/>
</dbReference>
<proteinExistence type="predicted"/>
<organism evidence="2 3">
    <name type="scientific">Sediminibacillus halophilus</name>
    <dbReference type="NCBI Taxonomy" id="482461"/>
    <lineage>
        <taxon>Bacteria</taxon>
        <taxon>Bacillati</taxon>
        <taxon>Bacillota</taxon>
        <taxon>Bacilli</taxon>
        <taxon>Bacillales</taxon>
        <taxon>Bacillaceae</taxon>
        <taxon>Sediminibacillus</taxon>
    </lineage>
</organism>
<evidence type="ECO:0000313" key="3">
    <source>
        <dbReference type="Proteomes" id="UP000182347"/>
    </source>
</evidence>
<sequence>MDKSERERGSLLPDQKDEIKFKESKEKQDKRDTFAEPQEDFPIDQVEKDEKADRKKTTSYKDIETDEEKEKDQ</sequence>
<keyword evidence="3" id="KW-1185">Reference proteome</keyword>
<name>A0A1G9WWI8_9BACI</name>